<reference evidence="7" key="1">
    <citation type="journal article" date="2014" name="Int. J. Syst. Evol. Microbiol.">
        <title>Complete genome sequence of Corynebacterium casei LMG S-19264T (=DSM 44701T), isolated from a smear-ripened cheese.</title>
        <authorList>
            <consortium name="US DOE Joint Genome Institute (JGI-PGF)"/>
            <person name="Walter F."/>
            <person name="Albersmeier A."/>
            <person name="Kalinowski J."/>
            <person name="Ruckert C."/>
        </authorList>
    </citation>
    <scope>NUCLEOTIDE SEQUENCE</scope>
    <source>
        <strain evidence="7">JCM 4988</strain>
    </source>
</reference>
<dbReference type="PANTHER" id="PTHR30055:SF234">
    <property type="entry name" value="HTH-TYPE TRANSCRIPTIONAL REGULATOR BETI"/>
    <property type="match status" value="1"/>
</dbReference>
<feature type="DNA-binding region" description="H-T-H motif" evidence="4">
    <location>
        <begin position="51"/>
        <end position="70"/>
    </location>
</feature>
<dbReference type="GO" id="GO:0000976">
    <property type="term" value="F:transcription cis-regulatory region binding"/>
    <property type="evidence" value="ECO:0007669"/>
    <property type="project" value="TreeGrafter"/>
</dbReference>
<dbReference type="PROSITE" id="PS01081">
    <property type="entry name" value="HTH_TETR_1"/>
    <property type="match status" value="1"/>
</dbReference>
<dbReference type="InterPro" id="IPR001647">
    <property type="entry name" value="HTH_TetR"/>
</dbReference>
<organism evidence="7 8">
    <name type="scientific">Streptomyces inusitatus</name>
    <dbReference type="NCBI Taxonomy" id="68221"/>
    <lineage>
        <taxon>Bacteria</taxon>
        <taxon>Bacillati</taxon>
        <taxon>Actinomycetota</taxon>
        <taxon>Actinomycetes</taxon>
        <taxon>Kitasatosporales</taxon>
        <taxon>Streptomycetaceae</taxon>
        <taxon>Streptomyces</taxon>
    </lineage>
</organism>
<reference evidence="7" key="2">
    <citation type="submission" date="2020-09" db="EMBL/GenBank/DDBJ databases">
        <authorList>
            <person name="Sun Q."/>
            <person name="Ohkuma M."/>
        </authorList>
    </citation>
    <scope>NUCLEOTIDE SEQUENCE</scope>
    <source>
        <strain evidence="7">JCM 4988</strain>
    </source>
</reference>
<dbReference type="GO" id="GO:0003700">
    <property type="term" value="F:DNA-binding transcription factor activity"/>
    <property type="evidence" value="ECO:0007669"/>
    <property type="project" value="TreeGrafter"/>
</dbReference>
<dbReference type="SUPFAM" id="SSF46689">
    <property type="entry name" value="Homeodomain-like"/>
    <property type="match status" value="1"/>
</dbReference>
<dbReference type="InterPro" id="IPR009057">
    <property type="entry name" value="Homeodomain-like_sf"/>
</dbReference>
<accession>A0A918QPJ6</accession>
<evidence type="ECO:0000256" key="1">
    <source>
        <dbReference type="ARBA" id="ARBA00023015"/>
    </source>
</evidence>
<evidence type="ECO:0000313" key="8">
    <source>
        <dbReference type="Proteomes" id="UP000630936"/>
    </source>
</evidence>
<keyword evidence="8" id="KW-1185">Reference proteome</keyword>
<dbReference type="InterPro" id="IPR023772">
    <property type="entry name" value="DNA-bd_HTH_TetR-type_CS"/>
</dbReference>
<dbReference type="InterPro" id="IPR050109">
    <property type="entry name" value="HTH-type_TetR-like_transc_reg"/>
</dbReference>
<proteinExistence type="predicted"/>
<dbReference type="AlphaFoldDB" id="A0A918QPJ6"/>
<comment type="caution">
    <text evidence="7">The sequence shown here is derived from an EMBL/GenBank/DDBJ whole genome shotgun (WGS) entry which is preliminary data.</text>
</comment>
<feature type="domain" description="HTH tetR-type" evidence="6">
    <location>
        <begin position="28"/>
        <end position="88"/>
    </location>
</feature>
<evidence type="ECO:0000256" key="5">
    <source>
        <dbReference type="SAM" id="MobiDB-lite"/>
    </source>
</evidence>
<keyword evidence="3" id="KW-0804">Transcription</keyword>
<dbReference type="Proteomes" id="UP000630936">
    <property type="component" value="Unassembled WGS sequence"/>
</dbReference>
<dbReference type="Gene3D" id="1.10.357.10">
    <property type="entry name" value="Tetracycline Repressor, domain 2"/>
    <property type="match status" value="1"/>
</dbReference>
<dbReference type="PROSITE" id="PS50977">
    <property type="entry name" value="HTH_TETR_2"/>
    <property type="match status" value="1"/>
</dbReference>
<keyword evidence="1" id="KW-0805">Transcription regulation</keyword>
<evidence type="ECO:0000256" key="2">
    <source>
        <dbReference type="ARBA" id="ARBA00023125"/>
    </source>
</evidence>
<evidence type="ECO:0000259" key="6">
    <source>
        <dbReference type="PROSITE" id="PS50977"/>
    </source>
</evidence>
<dbReference type="EMBL" id="BMWG01000026">
    <property type="protein sequence ID" value="GGZ57599.1"/>
    <property type="molecule type" value="Genomic_DNA"/>
</dbReference>
<feature type="region of interest" description="Disordered" evidence="5">
    <location>
        <begin position="1"/>
        <end position="27"/>
    </location>
</feature>
<dbReference type="RefSeq" id="WP_190126361.1">
    <property type="nucleotide sequence ID" value="NZ_BMWG01000026.1"/>
</dbReference>
<evidence type="ECO:0000256" key="3">
    <source>
        <dbReference type="ARBA" id="ARBA00023163"/>
    </source>
</evidence>
<feature type="region of interest" description="Disordered" evidence="5">
    <location>
        <begin position="227"/>
        <end position="246"/>
    </location>
</feature>
<dbReference type="PRINTS" id="PR00455">
    <property type="entry name" value="HTHTETR"/>
</dbReference>
<name>A0A918QPJ6_9ACTN</name>
<dbReference type="Pfam" id="PF00440">
    <property type="entry name" value="TetR_N"/>
    <property type="match status" value="1"/>
</dbReference>
<sequence>MTEKAPAPESAPDETAPARPRRRQARGERRIAQLLDAAATVFTATGYTAASTNAIAREAGVSPGTLYQFFPNKEAIAIELGGRLLERWRESHGTALIAAELDLPLEELLDSVLDPLFVFNYENPAFAVLIHGPDAPGQITQEFQAIHEGLLTRIEEILGGYLPDTPPAELSRVANTTFTIFKAGLDLALAHQGEERQGYVREIKKVLFRYLEPLFPEDAEGNCAVARARAARGPEQDTPKSPLDTP</sequence>
<protein>
    <submittedName>
        <fullName evidence="7">TetR family transcriptional regulator</fullName>
    </submittedName>
</protein>
<evidence type="ECO:0000256" key="4">
    <source>
        <dbReference type="PROSITE-ProRule" id="PRU00335"/>
    </source>
</evidence>
<dbReference type="Pfam" id="PF17928">
    <property type="entry name" value="TetR_C_22"/>
    <property type="match status" value="1"/>
</dbReference>
<evidence type="ECO:0000313" key="7">
    <source>
        <dbReference type="EMBL" id="GGZ57599.1"/>
    </source>
</evidence>
<keyword evidence="2 4" id="KW-0238">DNA-binding</keyword>
<gene>
    <name evidence="7" type="ORF">GCM10010387_59490</name>
</gene>
<dbReference type="InterPro" id="IPR041674">
    <property type="entry name" value="TetR_C_22"/>
</dbReference>
<dbReference type="PANTHER" id="PTHR30055">
    <property type="entry name" value="HTH-TYPE TRANSCRIPTIONAL REGULATOR RUTR"/>
    <property type="match status" value="1"/>
</dbReference>